<protein>
    <recommendedName>
        <fullName evidence="3">Fungal-type protein kinase domain-containing protein</fullName>
    </recommendedName>
</protein>
<evidence type="ECO:0008006" key="3">
    <source>
        <dbReference type="Google" id="ProtNLM"/>
    </source>
</evidence>
<dbReference type="Pfam" id="PF20414">
    <property type="entry name" value="DUF6698"/>
    <property type="match status" value="1"/>
</dbReference>
<comment type="caution">
    <text evidence="1">The sequence shown here is derived from an EMBL/GenBank/DDBJ whole genome shotgun (WGS) entry which is preliminary data.</text>
</comment>
<feature type="non-terminal residue" evidence="1">
    <location>
        <position position="1"/>
    </location>
</feature>
<dbReference type="RefSeq" id="XP_041191003.1">
    <property type="nucleotide sequence ID" value="XM_041331242.1"/>
</dbReference>
<organism evidence="1 2">
    <name type="scientific">Suillus subaureus</name>
    <dbReference type="NCBI Taxonomy" id="48587"/>
    <lineage>
        <taxon>Eukaryota</taxon>
        <taxon>Fungi</taxon>
        <taxon>Dikarya</taxon>
        <taxon>Basidiomycota</taxon>
        <taxon>Agaricomycotina</taxon>
        <taxon>Agaricomycetes</taxon>
        <taxon>Agaricomycetidae</taxon>
        <taxon>Boletales</taxon>
        <taxon>Suillineae</taxon>
        <taxon>Suillaceae</taxon>
        <taxon>Suillus</taxon>
    </lineage>
</organism>
<sequence>RQTNYYVSQGRAIRRIVTLFDTIEDLITENDRRYEVEDDAESSLDERYSPAFSCSEDRLQIGYVTLTTTLSWLPTKATEMDYDDYSHMLKLLRQGADSARGDDTSKLKALVAEWVNREFKPDPLVDADDKHSRGFTNDACGKLLCPAELDWSNPVVRAGIRDRSDGHIVTDLSFPAFLYDKYTANPNDLEEGLFKSRVLLQAYKAVFTSPSSAKDIEGDGDGIDVIQNNRRANKSAFGVKVKKHVRFALSSVTSWRSVDGDFDYEQFWQTIVDFFERAPGRAAQRRVDVLLEWWTRKVFGRNNCNDLTSTAKANMSVNALARQRAQRDDSCF</sequence>
<dbReference type="Proteomes" id="UP000807769">
    <property type="component" value="Unassembled WGS sequence"/>
</dbReference>
<reference evidence="1" key="1">
    <citation type="journal article" date="2020" name="New Phytol.">
        <title>Comparative genomics reveals dynamic genome evolution in host specialist ectomycorrhizal fungi.</title>
        <authorList>
            <person name="Lofgren L.A."/>
            <person name="Nguyen N.H."/>
            <person name="Vilgalys R."/>
            <person name="Ruytinx J."/>
            <person name="Liao H.L."/>
            <person name="Branco S."/>
            <person name="Kuo A."/>
            <person name="LaButti K."/>
            <person name="Lipzen A."/>
            <person name="Andreopoulos W."/>
            <person name="Pangilinan J."/>
            <person name="Riley R."/>
            <person name="Hundley H."/>
            <person name="Na H."/>
            <person name="Barry K."/>
            <person name="Grigoriev I.V."/>
            <person name="Stajich J.E."/>
            <person name="Kennedy P.G."/>
        </authorList>
    </citation>
    <scope>NUCLEOTIDE SEQUENCE</scope>
    <source>
        <strain evidence="1">MN1</strain>
    </source>
</reference>
<keyword evidence="2" id="KW-1185">Reference proteome</keyword>
<dbReference type="AlphaFoldDB" id="A0A9P7JBM6"/>
<dbReference type="GeneID" id="64625259"/>
<name>A0A9P7JBM6_9AGAM</name>
<evidence type="ECO:0000313" key="2">
    <source>
        <dbReference type="Proteomes" id="UP000807769"/>
    </source>
</evidence>
<gene>
    <name evidence="1" type="ORF">BJ212DRAFT_1275817</name>
</gene>
<dbReference type="EMBL" id="JABBWG010000024">
    <property type="protein sequence ID" value="KAG1813129.1"/>
    <property type="molecule type" value="Genomic_DNA"/>
</dbReference>
<dbReference type="OrthoDB" id="2654632at2759"/>
<proteinExistence type="predicted"/>
<accession>A0A9P7JBM6</accession>
<evidence type="ECO:0000313" key="1">
    <source>
        <dbReference type="EMBL" id="KAG1813129.1"/>
    </source>
</evidence>
<dbReference type="InterPro" id="IPR046521">
    <property type="entry name" value="DUF6698"/>
</dbReference>